<dbReference type="HAMAP" id="MF_01508">
    <property type="entry name" value="RfcL"/>
    <property type="match status" value="1"/>
</dbReference>
<dbReference type="Proteomes" id="UP000257123">
    <property type="component" value="Unassembled WGS sequence"/>
</dbReference>
<reference evidence="11 12" key="1">
    <citation type="submission" date="2017-07" db="EMBL/GenBank/DDBJ databases">
        <title>Draft genome sequence of aerobic hyperthermophilic archaea, Pyrobaculum aerophilum YKB31 and YKB32.</title>
        <authorList>
            <person name="Mochizuki T."/>
            <person name="Berliner A.J."/>
            <person name="Yoshida-Takashima Y."/>
            <person name="Takaki Y."/>
            <person name="Nunoura T."/>
            <person name="Takai K."/>
        </authorList>
    </citation>
    <scope>NUCLEOTIDE SEQUENCE [LARGE SCALE GENOMIC DNA]</scope>
    <source>
        <strain evidence="9 12">YKB31</strain>
        <strain evidence="10 11">YKB32</strain>
    </source>
</reference>
<evidence type="ECO:0000256" key="7">
    <source>
        <dbReference type="HAMAP-Rule" id="MF_01508"/>
    </source>
</evidence>
<dbReference type="SUPFAM" id="SSF52540">
    <property type="entry name" value="P-loop containing nucleoside triphosphate hydrolases"/>
    <property type="match status" value="1"/>
</dbReference>
<evidence type="ECO:0000313" key="12">
    <source>
        <dbReference type="Proteomes" id="UP000257123"/>
    </source>
</evidence>
<dbReference type="EMBL" id="NMUF01000026">
    <property type="protein sequence ID" value="RFA97476.1"/>
    <property type="molecule type" value="Genomic_DNA"/>
</dbReference>
<dbReference type="PANTHER" id="PTHR23389:SF6">
    <property type="entry name" value="REPLICATION FACTOR C SUBUNIT 1"/>
    <property type="match status" value="1"/>
</dbReference>
<evidence type="ECO:0000313" key="9">
    <source>
        <dbReference type="EMBL" id="RFA97415.1"/>
    </source>
</evidence>
<gene>
    <name evidence="7" type="primary">rfcL</name>
    <name evidence="9" type="ORF">CGL51_02920</name>
    <name evidence="10" type="ORF">CGL52_09105</name>
</gene>
<comment type="function">
    <text evidence="7">Part of the RFC clamp loader complex which loads the PCNA sliding clamp onto DNA.</text>
</comment>
<organism evidence="9 12">
    <name type="scientific">Pyrobaculum aerophilum</name>
    <dbReference type="NCBI Taxonomy" id="13773"/>
    <lineage>
        <taxon>Archaea</taxon>
        <taxon>Thermoproteota</taxon>
        <taxon>Thermoprotei</taxon>
        <taxon>Thermoproteales</taxon>
        <taxon>Thermoproteaceae</taxon>
        <taxon>Pyrobaculum</taxon>
    </lineage>
</organism>
<evidence type="ECO:0000313" key="10">
    <source>
        <dbReference type="EMBL" id="RFA97476.1"/>
    </source>
</evidence>
<proteinExistence type="inferred from homology"/>
<evidence type="ECO:0000259" key="8">
    <source>
        <dbReference type="SMART" id="SM00382"/>
    </source>
</evidence>
<comment type="caution">
    <text evidence="9">The sequence shown here is derived from an EMBL/GenBank/DDBJ whole genome shotgun (WGS) entry which is preliminary data.</text>
</comment>
<dbReference type="GO" id="GO:0016887">
    <property type="term" value="F:ATP hydrolysis activity"/>
    <property type="evidence" value="ECO:0007669"/>
    <property type="project" value="InterPro"/>
</dbReference>
<dbReference type="Gene3D" id="1.10.8.60">
    <property type="match status" value="1"/>
</dbReference>
<dbReference type="PANTHER" id="PTHR23389">
    <property type="entry name" value="CHROMOSOME TRANSMISSION FIDELITY FACTOR 18"/>
    <property type="match status" value="1"/>
</dbReference>
<dbReference type="AlphaFoldDB" id="A0A371R1I9"/>
<dbReference type="NCBIfam" id="NF003229">
    <property type="entry name" value="PRK04195.1-5"/>
    <property type="match status" value="1"/>
</dbReference>
<feature type="domain" description="AAA+ ATPase" evidence="8">
    <location>
        <begin position="55"/>
        <end position="176"/>
    </location>
</feature>
<dbReference type="InterPro" id="IPR003593">
    <property type="entry name" value="AAA+_ATPase"/>
</dbReference>
<dbReference type="Pfam" id="PF00004">
    <property type="entry name" value="AAA"/>
    <property type="match status" value="1"/>
</dbReference>
<dbReference type="EMBL" id="NMUE01000006">
    <property type="protein sequence ID" value="RFA97415.1"/>
    <property type="molecule type" value="Genomic_DNA"/>
</dbReference>
<dbReference type="InterPro" id="IPR027417">
    <property type="entry name" value="P-loop_NTPase"/>
</dbReference>
<dbReference type="Proteomes" id="UP000256877">
    <property type="component" value="Unassembled WGS sequence"/>
</dbReference>
<dbReference type="InterPro" id="IPR047854">
    <property type="entry name" value="RFC_lid"/>
</dbReference>
<dbReference type="RefSeq" id="WP_116420631.1">
    <property type="nucleotide sequence ID" value="NZ_NMUE01000006.1"/>
</dbReference>
<evidence type="ECO:0000256" key="5">
    <source>
        <dbReference type="ARBA" id="ARBA00022840"/>
    </source>
</evidence>
<dbReference type="InterPro" id="IPR003959">
    <property type="entry name" value="ATPase_AAA_core"/>
</dbReference>
<feature type="binding site" evidence="7">
    <location>
        <begin position="63"/>
        <end position="70"/>
    </location>
    <ligand>
        <name>ATP</name>
        <dbReference type="ChEBI" id="CHEBI:30616"/>
    </ligand>
</feature>
<evidence type="ECO:0000256" key="2">
    <source>
        <dbReference type="ARBA" id="ARBA00014793"/>
    </source>
</evidence>
<dbReference type="GO" id="GO:0003689">
    <property type="term" value="F:DNA clamp loader activity"/>
    <property type="evidence" value="ECO:0007669"/>
    <property type="project" value="UniProtKB-UniRule"/>
</dbReference>
<evidence type="ECO:0000256" key="3">
    <source>
        <dbReference type="ARBA" id="ARBA00022705"/>
    </source>
</evidence>
<dbReference type="SMART" id="SM00382">
    <property type="entry name" value="AAA"/>
    <property type="match status" value="1"/>
</dbReference>
<dbReference type="OrthoDB" id="8658at2157"/>
<keyword evidence="4 7" id="KW-0547">Nucleotide-binding</keyword>
<dbReference type="CDD" id="cd00009">
    <property type="entry name" value="AAA"/>
    <property type="match status" value="1"/>
</dbReference>
<evidence type="ECO:0000256" key="1">
    <source>
        <dbReference type="ARBA" id="ARBA00006878"/>
    </source>
</evidence>
<evidence type="ECO:0000256" key="6">
    <source>
        <dbReference type="ARBA" id="ARBA00032141"/>
    </source>
</evidence>
<dbReference type="Pfam" id="PF21960">
    <property type="entry name" value="RCF1-5-like_lid"/>
    <property type="match status" value="1"/>
</dbReference>
<comment type="subunit">
    <text evidence="7">Heteromultimer composed of small subunits (RfcS) and large subunits (RfcL).</text>
</comment>
<evidence type="ECO:0000313" key="11">
    <source>
        <dbReference type="Proteomes" id="UP000256877"/>
    </source>
</evidence>
<comment type="similarity">
    <text evidence="1 7">Belongs to the activator 1 small subunits family. RfcL subfamily.</text>
</comment>
<name>A0A371R1I9_9CREN</name>
<dbReference type="GO" id="GO:0006260">
    <property type="term" value="P:DNA replication"/>
    <property type="evidence" value="ECO:0007669"/>
    <property type="project" value="UniProtKB-UniRule"/>
</dbReference>
<evidence type="ECO:0000256" key="4">
    <source>
        <dbReference type="ARBA" id="ARBA00022741"/>
    </source>
</evidence>
<keyword evidence="5 7" id="KW-0067">ATP-binding</keyword>
<sequence>MALPWIEKYRPKSFAEIVNQEEAKYTLASWICLKFRAPKEFCTRWAKKRDKEVAEAKAILLAGPPGVGKTTLVHALAREIRYELIELNASDVRTADRLRQVIGRGLRESSLFGFEGKMVLFDEVDGLHVKEDKGGLEEIIEIIETAKIPIIMTANNPYDPKFRPLRDISLVVNLKRLSEEEVVEVLRRICMSEGAKCEEEALRSIAKSSMGDLRAAINDLQMYLSGGKKILTLDDIKRVGERNPQLSMFEILDRVYKARWFDEARAVSFNPSFDWEQYFIWALESIPVVYKDLEIASTAYDRLSKADVFMGRIKRTQEWELLPYALELALGGVSQIKGKPRLPPFIKYGFPQRLLLLAKSKEARKRRDALVEYLAQNLHTSKSVIKSEIIYVLSALSKNNQSIIEKLSKALGINAIDIKSVL</sequence>
<accession>A0A371R1I9</accession>
<dbReference type="Gene3D" id="3.40.50.300">
    <property type="entry name" value="P-loop containing nucleotide triphosphate hydrolases"/>
    <property type="match status" value="1"/>
</dbReference>
<protein>
    <recommendedName>
        <fullName evidence="2 7">Replication factor C large subunit</fullName>
        <shortName evidence="7">RFC large subunit</shortName>
    </recommendedName>
    <alternativeName>
        <fullName evidence="6 7">Clamp loader large subunit</fullName>
    </alternativeName>
</protein>
<dbReference type="InterPro" id="IPR023935">
    <property type="entry name" value="Rep_factor-C_lsu"/>
</dbReference>
<dbReference type="GO" id="GO:0005524">
    <property type="term" value="F:ATP binding"/>
    <property type="evidence" value="ECO:0007669"/>
    <property type="project" value="UniProtKB-UniRule"/>
</dbReference>
<dbReference type="CDD" id="cd18140">
    <property type="entry name" value="HLD_clamp_RFC"/>
    <property type="match status" value="1"/>
</dbReference>
<keyword evidence="3 7" id="KW-0235">DNA replication</keyword>